<feature type="compositionally biased region" description="Polar residues" evidence="1">
    <location>
        <begin position="1131"/>
        <end position="1153"/>
    </location>
</feature>
<dbReference type="InterPro" id="IPR027417">
    <property type="entry name" value="P-loop_NTPase"/>
</dbReference>
<comment type="caution">
    <text evidence="3">The sequence shown here is derived from an EMBL/GenBank/DDBJ whole genome shotgun (WGS) entry which is preliminary data.</text>
</comment>
<feature type="compositionally biased region" description="Basic and acidic residues" evidence="1">
    <location>
        <begin position="1062"/>
        <end position="1089"/>
    </location>
</feature>
<feature type="region of interest" description="Disordered" evidence="1">
    <location>
        <begin position="1015"/>
        <end position="1185"/>
    </location>
</feature>
<dbReference type="SUPFAM" id="SSF52540">
    <property type="entry name" value="P-loop containing nucleoside triphosphate hydrolases"/>
    <property type="match status" value="1"/>
</dbReference>
<dbReference type="InterPro" id="IPR003959">
    <property type="entry name" value="ATPase_AAA_core"/>
</dbReference>
<dbReference type="STRING" id="1447883.A0A2B7YN36"/>
<accession>A0A2B7YN36</accession>
<dbReference type="InterPro" id="IPR003593">
    <property type="entry name" value="AAA+_ATPase"/>
</dbReference>
<feature type="compositionally biased region" description="Polar residues" evidence="1">
    <location>
        <begin position="53"/>
        <end position="76"/>
    </location>
</feature>
<dbReference type="SMART" id="SM00382">
    <property type="entry name" value="AAA"/>
    <property type="match status" value="1"/>
</dbReference>
<sequence length="1185" mass="135873">MASVAAPNVVSGLTSEPSKPEISVSLEEKPEVNLQDAVPNAECSTRSEDKSDSATITVNKSENLPTADKASTSDVNSEPGMVHPSASTLHDGPEADGTKTPNEETEKSGDNESMQDEPKVNAEEEEEEAKEEEKQEPLVVDVRKVNFEHFKNHYAGDKRYVLDVLMAGPDHRHEIHRLHVLRAWRDKMETAEQRSALLQDFTTSSARDKFENTWIQRIRIQSPGVLFHLSNVVGETWSTAEPRTFIRPFKVFIYFQPRMKETLAKLEKMWEGKEDVPDTALDRKAAVEDGKVDNKVVYNSSELDSEEREFQTDAAQKPAMYNRETLEAMRCYVNFFDNEVIPLYTMFDDGSRTKIRFEELWLLFRIGELVYASQNSDVRPRRGRDNNRDSLLPQSTIVWKVYTLNSPPDYREYPSFQTKRKPRAANNEDDEDDDEFSRGLSAFRVFGYYIDYDGVSYGPVKHRFTIPRFEGEMDIRALPVYPLRYAEDPELIQTLRQDGAKFKDLVGKKHLSYDGWTAASTPSGEPITVDEAGDHVKYPKYVESHVIVDFVEALQAFPVWKPQFHEFPRYGDDENWDSERDDYRILDWETGSQEPDIVQSTDGVNMWLRKDFLETDAFIKDYKAQTAPVKPGKEKTTLELRDEDLILLPKRLFGYVLRDREFVTLDIRSLHAIQPQQDVFSRLKILREYRDILKSLVASHFVGKDLEKKMATQGLTQDVIQGKGRALVILLHGVPGVGKTATAEAVALEYQASPKPLFVISCGDVGLTPEQVEKHLNEVFRLAHLWDCVLLLDEADVFLAARNNHDLKRNALVSVFLRVLEYYSGILFLTTNRVGTLDEAFKSRIHITLYYPALGELQAKAIFKVNINRLDEIAQMRSKITGEPKLWIAEEEIIRFAKKLYNRKSEDEDWVPWNGRQIRNAFQVASSLAYNEMHVEYANRQKKAQLGEIERAEYPTPVLNETHFEIVAKVTDDFDDYMREVKGKNDSMIAFLHGERADQVKGSQNLGMSKISFSTSAYQSTPESSNFGRQNTPQAKQRSRRGGHQNPQRRSGREPFAAPPHPYDRQAQEEEHESRGYQDSEGHYEEYRYHNKGGSVTGNPRRVNRADEVAQEVAYTRDSQDGRGFRRGSPSLHSSPLQRGSPFDQQYSRTPSKAQHKNPGPRAPMVHDDEEEEEDGNDYYQDEYE</sequence>
<evidence type="ECO:0000256" key="1">
    <source>
        <dbReference type="SAM" id="MobiDB-lite"/>
    </source>
</evidence>
<feature type="compositionally biased region" description="Basic and acidic residues" evidence="1">
    <location>
        <begin position="91"/>
        <end position="122"/>
    </location>
</feature>
<dbReference type="PANTHER" id="PTHR46411">
    <property type="entry name" value="FAMILY ATPASE, PUTATIVE-RELATED"/>
    <property type="match status" value="1"/>
</dbReference>
<proteinExistence type="predicted"/>
<reference evidence="3 4" key="1">
    <citation type="submission" date="2017-10" db="EMBL/GenBank/DDBJ databases">
        <title>Comparative genomics in systemic dimorphic fungi from Ajellomycetaceae.</title>
        <authorList>
            <person name="Munoz J.F."/>
            <person name="Mcewen J.G."/>
            <person name="Clay O.K."/>
            <person name="Cuomo C.A."/>
        </authorList>
    </citation>
    <scope>NUCLEOTIDE SEQUENCE [LARGE SCALE GENOMIC DNA]</scope>
    <source>
        <strain evidence="3 4">UAMH7299</strain>
    </source>
</reference>
<dbReference type="GO" id="GO:0016887">
    <property type="term" value="F:ATP hydrolysis activity"/>
    <property type="evidence" value="ECO:0007669"/>
    <property type="project" value="InterPro"/>
</dbReference>
<feature type="compositionally biased region" description="Acidic residues" evidence="1">
    <location>
        <begin position="1168"/>
        <end position="1185"/>
    </location>
</feature>
<dbReference type="InterPro" id="IPR056599">
    <property type="entry name" value="AAA_lid_fung"/>
</dbReference>
<feature type="region of interest" description="Disordered" evidence="1">
    <location>
        <begin position="1"/>
        <end position="137"/>
    </location>
</feature>
<dbReference type="Pfam" id="PF22942">
    <property type="entry name" value="DUF7025"/>
    <property type="match status" value="1"/>
</dbReference>
<gene>
    <name evidence="3" type="ORF">AJ80_02941</name>
</gene>
<feature type="region of interest" description="Disordered" evidence="1">
    <location>
        <begin position="410"/>
        <end position="435"/>
    </location>
</feature>
<dbReference type="Pfam" id="PF00004">
    <property type="entry name" value="AAA"/>
    <property type="match status" value="1"/>
</dbReference>
<dbReference type="InterPro" id="IPR054289">
    <property type="entry name" value="DUF7025"/>
</dbReference>
<evidence type="ECO:0000259" key="2">
    <source>
        <dbReference type="SMART" id="SM00382"/>
    </source>
</evidence>
<keyword evidence="4" id="KW-1185">Reference proteome</keyword>
<name>A0A2B7YN36_POLH7</name>
<dbReference type="PANTHER" id="PTHR46411:SF3">
    <property type="entry name" value="AAA+ ATPASE DOMAIN-CONTAINING PROTEIN"/>
    <property type="match status" value="1"/>
</dbReference>
<dbReference type="CDD" id="cd19481">
    <property type="entry name" value="RecA-like_protease"/>
    <property type="match status" value="1"/>
</dbReference>
<dbReference type="OrthoDB" id="10042665at2759"/>
<evidence type="ECO:0000313" key="4">
    <source>
        <dbReference type="Proteomes" id="UP000224634"/>
    </source>
</evidence>
<dbReference type="Gene3D" id="3.40.50.300">
    <property type="entry name" value="P-loop containing nucleotide triphosphate hydrolases"/>
    <property type="match status" value="1"/>
</dbReference>
<feature type="compositionally biased region" description="Polar residues" evidence="1">
    <location>
        <begin position="1015"/>
        <end position="1036"/>
    </location>
</feature>
<dbReference type="Pfam" id="PF23232">
    <property type="entry name" value="AAA_lid_13"/>
    <property type="match status" value="1"/>
</dbReference>
<protein>
    <recommendedName>
        <fullName evidence="2">AAA+ ATPase domain-containing protein</fullName>
    </recommendedName>
</protein>
<dbReference type="AlphaFoldDB" id="A0A2B7YN36"/>
<evidence type="ECO:0000313" key="3">
    <source>
        <dbReference type="EMBL" id="PGH23026.1"/>
    </source>
</evidence>
<dbReference type="EMBL" id="PDNA01000030">
    <property type="protein sequence ID" value="PGH23026.1"/>
    <property type="molecule type" value="Genomic_DNA"/>
</dbReference>
<feature type="domain" description="AAA+ ATPase" evidence="2">
    <location>
        <begin position="725"/>
        <end position="855"/>
    </location>
</feature>
<organism evidence="3 4">
    <name type="scientific">Polytolypa hystricis (strain UAMH7299)</name>
    <dbReference type="NCBI Taxonomy" id="1447883"/>
    <lineage>
        <taxon>Eukaryota</taxon>
        <taxon>Fungi</taxon>
        <taxon>Dikarya</taxon>
        <taxon>Ascomycota</taxon>
        <taxon>Pezizomycotina</taxon>
        <taxon>Eurotiomycetes</taxon>
        <taxon>Eurotiomycetidae</taxon>
        <taxon>Onygenales</taxon>
        <taxon>Onygenales incertae sedis</taxon>
        <taxon>Polytolypa</taxon>
    </lineage>
</organism>
<dbReference type="GO" id="GO:0005524">
    <property type="term" value="F:ATP binding"/>
    <property type="evidence" value="ECO:0007669"/>
    <property type="project" value="InterPro"/>
</dbReference>
<dbReference type="Proteomes" id="UP000224634">
    <property type="component" value="Unassembled WGS sequence"/>
</dbReference>